<feature type="transmembrane region" description="Helical" evidence="1">
    <location>
        <begin position="152"/>
        <end position="172"/>
    </location>
</feature>
<protein>
    <submittedName>
        <fullName evidence="2">Uncharacterized protein</fullName>
    </submittedName>
</protein>
<feature type="transmembrane region" description="Helical" evidence="1">
    <location>
        <begin position="20"/>
        <end position="42"/>
    </location>
</feature>
<accession>A0AAW2PLS1</accession>
<organism evidence="2">
    <name type="scientific">Sesamum radiatum</name>
    <name type="common">Black benniseed</name>
    <dbReference type="NCBI Taxonomy" id="300843"/>
    <lineage>
        <taxon>Eukaryota</taxon>
        <taxon>Viridiplantae</taxon>
        <taxon>Streptophyta</taxon>
        <taxon>Embryophyta</taxon>
        <taxon>Tracheophyta</taxon>
        <taxon>Spermatophyta</taxon>
        <taxon>Magnoliopsida</taxon>
        <taxon>eudicotyledons</taxon>
        <taxon>Gunneridae</taxon>
        <taxon>Pentapetalae</taxon>
        <taxon>asterids</taxon>
        <taxon>lamiids</taxon>
        <taxon>Lamiales</taxon>
        <taxon>Pedaliaceae</taxon>
        <taxon>Sesamum</taxon>
    </lineage>
</organism>
<gene>
    <name evidence="2" type="ORF">Sradi_4060900</name>
</gene>
<feature type="transmembrane region" description="Helical" evidence="1">
    <location>
        <begin position="120"/>
        <end position="146"/>
    </location>
</feature>
<dbReference type="AlphaFoldDB" id="A0AAW2PLS1"/>
<dbReference type="EMBL" id="JACGWJ010000017">
    <property type="protein sequence ID" value="KAL0356140.1"/>
    <property type="molecule type" value="Genomic_DNA"/>
</dbReference>
<keyword evidence="1" id="KW-0472">Membrane</keyword>
<feature type="transmembrane region" description="Helical" evidence="1">
    <location>
        <begin position="354"/>
        <end position="387"/>
    </location>
</feature>
<evidence type="ECO:0000313" key="2">
    <source>
        <dbReference type="EMBL" id="KAL0356140.1"/>
    </source>
</evidence>
<feature type="transmembrane region" description="Helical" evidence="1">
    <location>
        <begin position="233"/>
        <end position="257"/>
    </location>
</feature>
<name>A0AAW2PLS1_SESRA</name>
<dbReference type="PANTHER" id="PTHR35307:SF3">
    <property type="entry name" value="DUF4220 DOMAIN-CONTAINING PROTEIN"/>
    <property type="match status" value="1"/>
</dbReference>
<evidence type="ECO:0000256" key="1">
    <source>
        <dbReference type="SAM" id="Phobius"/>
    </source>
</evidence>
<reference evidence="2" key="1">
    <citation type="submission" date="2020-06" db="EMBL/GenBank/DDBJ databases">
        <authorList>
            <person name="Li T."/>
            <person name="Hu X."/>
            <person name="Zhang T."/>
            <person name="Song X."/>
            <person name="Zhang H."/>
            <person name="Dai N."/>
            <person name="Sheng W."/>
            <person name="Hou X."/>
            <person name="Wei L."/>
        </authorList>
    </citation>
    <scope>NUCLEOTIDE SEQUENCE</scope>
    <source>
        <strain evidence="2">G02</strain>
        <tissue evidence="2">Leaf</tissue>
    </source>
</reference>
<sequence length="755" mass="86034">MFLRDDLDSYLQWKLDEVMPWIGLYIAVASAVCTLAITADVFNGIRSKKPWFPCKYFSLNATSLTILGVAMKLPMDLNTLLVRESDGLARLSSLVFMSMAMANFMSSLGSMEDREIVTNVVALGILVITIVVNVWIQVFQFSIIFGYTRGELFPATLMLLLLATLVSSAITLPTSKRSLESKYQEMHKVTMREEGIMKGGQRFRIDEGMIDWMKKYWIMAETSNPQFVMARSVFCPTSSVICLFAGVVLLFNCIRLLTNMGVTLGKSHSVYGRYTKWILIFQTIGVMMGTIAPLCRWVTAIRFKCLMICHKFSFREELKIEAHWTQTLVHWRDNFSYWQIWDNKCREYLHNAKWFVLTFVIGVQTMLVMVSKLLVLIPALLIAPFLLCFKNFKMPCVSELTTSDNDMGSKSGGDAELNLSRFALLLDGEPELPERTLKNIYHQADKVIEMGNKQQPEDLIRLLKNFNDFSGVGQFDSSQVPSLHYQEPPNCWSLPLVTLTSIAISLPNVANNHKAVQLMSSVIEGLSLVKLIEKTLDENGELVNIGNAADVAWARVAIYMKWQGINLRSISIRCKSSKNVLQELSINAETTVVKFKGKVNDFLMENPLNWPAKIIAANSMYRITRTILLLWQEENEQTDDQLFERLSVMIADIMAACFTNLGRVIITMCHRNAIEKREKSVHEAFLLLGKTREILELLQRQEWPPLDHDKASYIEEWRNFFLKDNDNPLTFPSIVSDEAAKSDSYGDQITLMVDR</sequence>
<feature type="transmembrane region" description="Helical" evidence="1">
    <location>
        <begin position="277"/>
        <end position="298"/>
    </location>
</feature>
<proteinExistence type="predicted"/>
<feature type="transmembrane region" description="Helical" evidence="1">
    <location>
        <begin position="54"/>
        <end position="75"/>
    </location>
</feature>
<comment type="caution">
    <text evidence="2">The sequence shown here is derived from an EMBL/GenBank/DDBJ whole genome shotgun (WGS) entry which is preliminary data.</text>
</comment>
<keyword evidence="1" id="KW-1133">Transmembrane helix</keyword>
<reference evidence="2" key="2">
    <citation type="journal article" date="2024" name="Plant">
        <title>Genomic evolution and insights into agronomic trait innovations of Sesamum species.</title>
        <authorList>
            <person name="Miao H."/>
            <person name="Wang L."/>
            <person name="Qu L."/>
            <person name="Liu H."/>
            <person name="Sun Y."/>
            <person name="Le M."/>
            <person name="Wang Q."/>
            <person name="Wei S."/>
            <person name="Zheng Y."/>
            <person name="Lin W."/>
            <person name="Duan Y."/>
            <person name="Cao H."/>
            <person name="Xiong S."/>
            <person name="Wang X."/>
            <person name="Wei L."/>
            <person name="Li C."/>
            <person name="Ma Q."/>
            <person name="Ju M."/>
            <person name="Zhao R."/>
            <person name="Li G."/>
            <person name="Mu C."/>
            <person name="Tian Q."/>
            <person name="Mei H."/>
            <person name="Zhang T."/>
            <person name="Gao T."/>
            <person name="Zhang H."/>
        </authorList>
    </citation>
    <scope>NUCLEOTIDE SEQUENCE</scope>
    <source>
        <strain evidence="2">G02</strain>
    </source>
</reference>
<dbReference type="PANTHER" id="PTHR35307">
    <property type="entry name" value="PROTEIN, PUTATIVE-RELATED"/>
    <property type="match status" value="1"/>
</dbReference>
<feature type="transmembrane region" description="Helical" evidence="1">
    <location>
        <begin position="87"/>
        <end position="108"/>
    </location>
</feature>
<keyword evidence="1" id="KW-0812">Transmembrane</keyword>